<evidence type="ECO:0000256" key="1">
    <source>
        <dbReference type="ARBA" id="ARBA00001709"/>
    </source>
</evidence>
<dbReference type="Pfam" id="PF16113">
    <property type="entry name" value="ECH_2"/>
    <property type="match status" value="1"/>
</dbReference>
<gene>
    <name evidence="6" type="ORF">BKD30_12010</name>
</gene>
<accession>A0A1R1L7T8</accession>
<comment type="catalytic activity">
    <reaction evidence="1">
        <text>3-hydroxy-2-methylpropanoyl-CoA + H2O = 3-hydroxy-2-methylpropanoate + CoA + H(+)</text>
        <dbReference type="Rhea" id="RHEA:20888"/>
        <dbReference type="ChEBI" id="CHEBI:11805"/>
        <dbReference type="ChEBI" id="CHEBI:15377"/>
        <dbReference type="ChEBI" id="CHEBI:15378"/>
        <dbReference type="ChEBI" id="CHEBI:57287"/>
        <dbReference type="ChEBI" id="CHEBI:57340"/>
        <dbReference type="EC" id="3.1.2.4"/>
    </reaction>
</comment>
<dbReference type="PANTHER" id="PTHR43176">
    <property type="entry name" value="3-HYDROXYISOBUTYRYL-COA HYDROLASE-RELATED"/>
    <property type="match status" value="1"/>
</dbReference>
<dbReference type="PANTHER" id="PTHR43176:SF3">
    <property type="entry name" value="3-HYDROXYISOBUTYRYL-COA HYDROLASE, MITOCHONDRIAL"/>
    <property type="match status" value="1"/>
</dbReference>
<sequence length="409" mass="42486">MTVPSSPAQTLEPAEPPVLTAVRGRLGAITLNRPRAVNALTTEMVELMIAALQAWRDDDAVDQVLVRGAGERGLCAGGDIVAIYRDMTAGDSPPGTRDTSASERFWAREYLLNAMIAAYPKPYVAFMDGLVLGGGIGVSAHGSHRLVTERTRSGMPETTIGFAPDVGGTWLLSRVPGGAGLHAALTGAHLDAADALHLGLADRLVDAADLDAVATALETEAADDVVARFAVDPVPPSALAAARAWIDDAYGRDTATGIVARLDELGAAGHADAAEAAATIREKSPTSVAVTLEGVRRAGRADRLEQVLVDEYRVGVRLLQGHDFPEGVRAQVIDKDRTPHWDPATLADVDPAAVAACFAPLGTAELDLHDLDLHDPNRHDPNLSSDPAPAAGPVTAGSTTAGTATEDAS</sequence>
<name>A0A1R1L7T8_9MICC</name>
<evidence type="ECO:0000256" key="3">
    <source>
        <dbReference type="ARBA" id="ARBA00022801"/>
    </source>
</evidence>
<evidence type="ECO:0000256" key="4">
    <source>
        <dbReference type="SAM" id="MobiDB-lite"/>
    </source>
</evidence>
<dbReference type="STRING" id="554083.BKD30_12010"/>
<dbReference type="GO" id="GO:0006574">
    <property type="term" value="P:L-valine catabolic process"/>
    <property type="evidence" value="ECO:0007669"/>
    <property type="project" value="TreeGrafter"/>
</dbReference>
<dbReference type="CDD" id="cd06558">
    <property type="entry name" value="crotonase-like"/>
    <property type="match status" value="1"/>
</dbReference>
<reference evidence="6 7" key="1">
    <citation type="submission" date="2016-12" db="EMBL/GenBank/DDBJ databases">
        <title>Draft genome of Tersicoccus phoenicis 1P05MA.</title>
        <authorList>
            <person name="Nakajima Y."/>
            <person name="Yoshizawa S."/>
            <person name="Nakamura K."/>
            <person name="Ogura Y."/>
            <person name="Hayashi T."/>
            <person name="Kogure K."/>
        </authorList>
    </citation>
    <scope>NUCLEOTIDE SEQUENCE [LARGE SCALE GENOMIC DNA]</scope>
    <source>
        <strain evidence="6 7">1p05MA</strain>
    </source>
</reference>
<evidence type="ECO:0000256" key="2">
    <source>
        <dbReference type="ARBA" id="ARBA00011915"/>
    </source>
</evidence>
<evidence type="ECO:0000313" key="6">
    <source>
        <dbReference type="EMBL" id="OMH23617.1"/>
    </source>
</evidence>
<feature type="compositionally biased region" description="Low complexity" evidence="4">
    <location>
        <begin position="387"/>
        <end position="409"/>
    </location>
</feature>
<evidence type="ECO:0000259" key="5">
    <source>
        <dbReference type="Pfam" id="PF16113"/>
    </source>
</evidence>
<keyword evidence="3" id="KW-0378">Hydrolase</keyword>
<dbReference type="AlphaFoldDB" id="A0A1R1L7T8"/>
<dbReference type="OrthoDB" id="9790967at2"/>
<dbReference type="GO" id="GO:0003860">
    <property type="term" value="F:3-hydroxyisobutyryl-CoA hydrolase activity"/>
    <property type="evidence" value="ECO:0007669"/>
    <property type="project" value="UniProtKB-EC"/>
</dbReference>
<feature type="region of interest" description="Disordered" evidence="4">
    <location>
        <begin position="372"/>
        <end position="409"/>
    </location>
</feature>
<proteinExistence type="predicted"/>
<dbReference type="GO" id="GO:0005829">
    <property type="term" value="C:cytosol"/>
    <property type="evidence" value="ECO:0007669"/>
    <property type="project" value="TreeGrafter"/>
</dbReference>
<feature type="domain" description="Enoyl-CoA hydratase/isomerase" evidence="5">
    <location>
        <begin position="27"/>
        <end position="358"/>
    </location>
</feature>
<dbReference type="SUPFAM" id="SSF52096">
    <property type="entry name" value="ClpP/crotonase"/>
    <property type="match status" value="1"/>
</dbReference>
<dbReference type="NCBIfam" id="NF004127">
    <property type="entry name" value="PRK05617.1"/>
    <property type="match status" value="1"/>
</dbReference>
<comment type="caution">
    <text evidence="6">The sequence shown here is derived from an EMBL/GenBank/DDBJ whole genome shotgun (WGS) entry which is preliminary data.</text>
</comment>
<organism evidence="6 7">
    <name type="scientific">Tersicoccus phoenicis</name>
    <dbReference type="NCBI Taxonomy" id="554083"/>
    <lineage>
        <taxon>Bacteria</taxon>
        <taxon>Bacillati</taxon>
        <taxon>Actinomycetota</taxon>
        <taxon>Actinomycetes</taxon>
        <taxon>Micrococcales</taxon>
        <taxon>Micrococcaceae</taxon>
        <taxon>Tersicoccus</taxon>
    </lineage>
</organism>
<keyword evidence="7" id="KW-1185">Reference proteome</keyword>
<dbReference type="EC" id="3.1.2.4" evidence="2"/>
<dbReference type="Gene3D" id="3.90.226.10">
    <property type="entry name" value="2-enoyl-CoA Hydratase, Chain A, domain 1"/>
    <property type="match status" value="1"/>
</dbReference>
<dbReference type="Proteomes" id="UP000187085">
    <property type="component" value="Unassembled WGS sequence"/>
</dbReference>
<dbReference type="InterPro" id="IPR029045">
    <property type="entry name" value="ClpP/crotonase-like_dom_sf"/>
</dbReference>
<evidence type="ECO:0000313" key="7">
    <source>
        <dbReference type="Proteomes" id="UP000187085"/>
    </source>
</evidence>
<dbReference type="InterPro" id="IPR032259">
    <property type="entry name" value="HIBYL-CoA-H"/>
</dbReference>
<protein>
    <recommendedName>
        <fullName evidence="2">3-hydroxyisobutyryl-CoA hydrolase</fullName>
        <ecNumber evidence="2">3.1.2.4</ecNumber>
    </recommendedName>
</protein>
<dbReference type="RefSeq" id="WP_076704877.1">
    <property type="nucleotide sequence ID" value="NZ_MRDE01000072.1"/>
</dbReference>
<dbReference type="InterPro" id="IPR045004">
    <property type="entry name" value="ECH_dom"/>
</dbReference>
<dbReference type="EMBL" id="MRDE01000072">
    <property type="protein sequence ID" value="OMH23617.1"/>
    <property type="molecule type" value="Genomic_DNA"/>
</dbReference>
<feature type="compositionally biased region" description="Basic and acidic residues" evidence="4">
    <location>
        <begin position="372"/>
        <end position="381"/>
    </location>
</feature>